<evidence type="ECO:0000313" key="1">
    <source>
        <dbReference type="EMBL" id="GES98462.1"/>
    </source>
</evidence>
<keyword evidence="1" id="KW-0378">Hydrolase</keyword>
<dbReference type="Proteomes" id="UP000615446">
    <property type="component" value="Unassembled WGS sequence"/>
</dbReference>
<accession>A0A8H3M4A6</accession>
<sequence>MAKVRVNNAKSQPVPRESVYDSELYRVLWNWLSGYKFRITSQWHLIHSNGGKNKHSYSDIVIRSPYGQIFVLELLATATEGELNEHYNRVLNYARLLVADESWIVHFTCEDDYNKKPLWPSDDLLKRNLLVAHFCHDIHFKRVDMIVCWWSSKKDNRSTYQHSIRLD</sequence>
<dbReference type="OrthoDB" id="2369467at2759"/>
<evidence type="ECO:0000313" key="2">
    <source>
        <dbReference type="Proteomes" id="UP000615446"/>
    </source>
</evidence>
<organism evidence="1 2">
    <name type="scientific">Rhizophagus clarus</name>
    <dbReference type="NCBI Taxonomy" id="94130"/>
    <lineage>
        <taxon>Eukaryota</taxon>
        <taxon>Fungi</taxon>
        <taxon>Fungi incertae sedis</taxon>
        <taxon>Mucoromycota</taxon>
        <taxon>Glomeromycotina</taxon>
        <taxon>Glomeromycetes</taxon>
        <taxon>Glomerales</taxon>
        <taxon>Glomeraceae</taxon>
        <taxon>Rhizophagus</taxon>
    </lineage>
</organism>
<comment type="caution">
    <text evidence="1">The sequence shown here is derived from an EMBL/GenBank/DDBJ whole genome shotgun (WGS) entry which is preliminary data.</text>
</comment>
<reference evidence="1" key="1">
    <citation type="submission" date="2019-10" db="EMBL/GenBank/DDBJ databases">
        <title>Conservation and host-specific expression of non-tandemly repeated heterogenous ribosome RNA gene in arbuscular mycorrhizal fungi.</title>
        <authorList>
            <person name="Maeda T."/>
            <person name="Kobayashi Y."/>
            <person name="Nakagawa T."/>
            <person name="Ezawa T."/>
            <person name="Yamaguchi K."/>
            <person name="Bino T."/>
            <person name="Nishimoto Y."/>
            <person name="Shigenobu S."/>
            <person name="Kawaguchi M."/>
        </authorList>
    </citation>
    <scope>NUCLEOTIDE SEQUENCE</scope>
    <source>
        <strain evidence="1">HR1</strain>
    </source>
</reference>
<proteinExistence type="predicted"/>
<dbReference type="EMBL" id="BLAL01000270">
    <property type="protein sequence ID" value="GES98462.1"/>
    <property type="molecule type" value="Genomic_DNA"/>
</dbReference>
<name>A0A8H3M4A6_9GLOM</name>
<dbReference type="GO" id="GO:0016787">
    <property type="term" value="F:hydrolase activity"/>
    <property type="evidence" value="ECO:0007669"/>
    <property type="project" value="UniProtKB-KW"/>
</dbReference>
<gene>
    <name evidence="1" type="ORF">RCL2_002500900</name>
</gene>
<protein>
    <submittedName>
        <fullName evidence="1">P-loop containing nucleoside triphosphate hydrolase protein</fullName>
    </submittedName>
</protein>
<dbReference type="AlphaFoldDB" id="A0A8H3M4A6"/>